<dbReference type="Pfam" id="PF00990">
    <property type="entry name" value="GGDEF"/>
    <property type="match status" value="1"/>
</dbReference>
<dbReference type="RefSeq" id="WP_180091551.1">
    <property type="nucleotide sequence ID" value="NZ_CAXAZJ010000002.1"/>
</dbReference>
<accession>A0A7Z0N6N9</accession>
<dbReference type="NCBIfam" id="TIGR00254">
    <property type="entry name" value="GGDEF"/>
    <property type="match status" value="1"/>
</dbReference>
<feature type="domain" description="GGDEF" evidence="3">
    <location>
        <begin position="337"/>
        <end position="464"/>
    </location>
</feature>
<dbReference type="PANTHER" id="PTHR45138">
    <property type="entry name" value="REGULATORY COMPONENTS OF SENSORY TRANSDUCTION SYSTEM"/>
    <property type="match status" value="1"/>
</dbReference>
<evidence type="ECO:0000256" key="1">
    <source>
        <dbReference type="ARBA" id="ARBA00001946"/>
    </source>
</evidence>
<evidence type="ECO:0000313" key="5">
    <source>
        <dbReference type="Proteomes" id="UP000520876"/>
    </source>
</evidence>
<dbReference type="FunFam" id="3.30.70.270:FF:000001">
    <property type="entry name" value="Diguanylate cyclase domain protein"/>
    <property type="match status" value="1"/>
</dbReference>
<gene>
    <name evidence="4" type="ORF">HZU72_09345</name>
</gene>
<comment type="caution">
    <text evidence="4">The sequence shown here is derived from an EMBL/GenBank/DDBJ whole genome shotgun (WGS) entry which is preliminary data.</text>
</comment>
<dbReference type="PANTHER" id="PTHR45138:SF5">
    <property type="entry name" value="BIFUNCTIONAL PERIPLASMIC SUBSTRATE BINDING PROTEIN_CYTOPLASMIC DIGUANYLATE CYCLASE"/>
    <property type="match status" value="1"/>
</dbReference>
<organism evidence="4 5">
    <name type="scientific">Vreelandella sedimenti</name>
    <dbReference type="NCBI Taxonomy" id="2729618"/>
    <lineage>
        <taxon>Bacteria</taxon>
        <taxon>Pseudomonadati</taxon>
        <taxon>Pseudomonadota</taxon>
        <taxon>Gammaproteobacteria</taxon>
        <taxon>Oceanospirillales</taxon>
        <taxon>Halomonadaceae</taxon>
        <taxon>Vreelandella</taxon>
    </lineage>
</organism>
<name>A0A7Z0N6N9_9GAMM</name>
<dbReference type="InterPro" id="IPR029787">
    <property type="entry name" value="Nucleotide_cyclase"/>
</dbReference>
<dbReference type="SUPFAM" id="SSF55781">
    <property type="entry name" value="GAF domain-like"/>
    <property type="match status" value="1"/>
</dbReference>
<comment type="cofactor">
    <cofactor evidence="1">
        <name>Mg(2+)</name>
        <dbReference type="ChEBI" id="CHEBI:18420"/>
    </cofactor>
</comment>
<dbReference type="InterPro" id="IPR043128">
    <property type="entry name" value="Rev_trsase/Diguanyl_cyclase"/>
</dbReference>
<dbReference type="CDD" id="cd01949">
    <property type="entry name" value="GGDEF"/>
    <property type="match status" value="1"/>
</dbReference>
<dbReference type="InterPro" id="IPR043150">
    <property type="entry name" value="Phytochrome_PHY_sf"/>
</dbReference>
<dbReference type="InterPro" id="IPR050469">
    <property type="entry name" value="Diguanylate_Cyclase"/>
</dbReference>
<dbReference type="EMBL" id="JACCGK010000007">
    <property type="protein sequence ID" value="NYT72629.1"/>
    <property type="molecule type" value="Genomic_DNA"/>
</dbReference>
<dbReference type="GO" id="GO:0043709">
    <property type="term" value="P:cell adhesion involved in single-species biofilm formation"/>
    <property type="evidence" value="ECO:0007669"/>
    <property type="project" value="TreeGrafter"/>
</dbReference>
<dbReference type="GO" id="GO:1902201">
    <property type="term" value="P:negative regulation of bacterial-type flagellum-dependent cell motility"/>
    <property type="evidence" value="ECO:0007669"/>
    <property type="project" value="TreeGrafter"/>
</dbReference>
<dbReference type="SMART" id="SM00267">
    <property type="entry name" value="GGDEF"/>
    <property type="match status" value="1"/>
</dbReference>
<dbReference type="AlphaFoldDB" id="A0A7Z0N6N9"/>
<sequence length="464" mass="52064">MSGTLSPSVQNLDDLCHKLALLCGSATPLELFELLAKTLHALTQGQPVALYRRLSTGNLRLAYYYPLESTLASHRALLAIHCYDDLAASELQLYELKGEHEVWGYIGHPPAVHAGPGKWIQLLVDLASQRLRLLKAERMVTRQSGLKSRRRLLSRDIKKLTSIDDILQHHGASWCDIFQAEGIALAYQGDLHCFGECPSKHQLFHHLQQLNQHNARDEIAELNGSCQGGLAAPLSVANASLGWLLLFRQQPLLPALVADTTLQDVLSYWMPQEASMMIELADDLAVAITAQEVVHLNRQLTKTNQRLEGLAHTDPLTKCWNRYYTELVIEDWINSSVSFAMLMFDIDDFKNINDTYGHATGDDILRNMTQLVQETLRHEDHFGRWGGEEFVIISKGLDQDASLKLANRLCRNVEQHTFDIAGQLTISIGLTLAQPGDRPRQLFERADQGMYLAKLAGKNQVFVC</sequence>
<dbReference type="Gene3D" id="3.30.450.270">
    <property type="match status" value="1"/>
</dbReference>
<dbReference type="Gene3D" id="3.30.70.270">
    <property type="match status" value="1"/>
</dbReference>
<dbReference type="SUPFAM" id="SSF55073">
    <property type="entry name" value="Nucleotide cyclase"/>
    <property type="match status" value="1"/>
</dbReference>
<dbReference type="EC" id="2.7.7.65" evidence="2"/>
<dbReference type="InterPro" id="IPR000160">
    <property type="entry name" value="GGDEF_dom"/>
</dbReference>
<dbReference type="Proteomes" id="UP000520876">
    <property type="component" value="Unassembled WGS sequence"/>
</dbReference>
<evidence type="ECO:0000256" key="2">
    <source>
        <dbReference type="ARBA" id="ARBA00012528"/>
    </source>
</evidence>
<protein>
    <recommendedName>
        <fullName evidence="2">diguanylate cyclase</fullName>
        <ecNumber evidence="2">2.7.7.65</ecNumber>
    </recommendedName>
</protein>
<evidence type="ECO:0000313" key="4">
    <source>
        <dbReference type="EMBL" id="NYT72629.1"/>
    </source>
</evidence>
<dbReference type="PROSITE" id="PS50887">
    <property type="entry name" value="GGDEF"/>
    <property type="match status" value="1"/>
</dbReference>
<evidence type="ECO:0000259" key="3">
    <source>
        <dbReference type="PROSITE" id="PS50887"/>
    </source>
</evidence>
<dbReference type="GO" id="GO:0005886">
    <property type="term" value="C:plasma membrane"/>
    <property type="evidence" value="ECO:0007669"/>
    <property type="project" value="TreeGrafter"/>
</dbReference>
<keyword evidence="5" id="KW-1185">Reference proteome</keyword>
<dbReference type="GO" id="GO:0052621">
    <property type="term" value="F:diguanylate cyclase activity"/>
    <property type="evidence" value="ECO:0007669"/>
    <property type="project" value="UniProtKB-EC"/>
</dbReference>
<reference evidence="4 5" key="1">
    <citation type="submission" date="2020-07" db="EMBL/GenBank/DDBJ databases">
        <title>Halomonas sp. QX-2 draft genome sequence.</title>
        <authorList>
            <person name="Qiu X."/>
        </authorList>
    </citation>
    <scope>NUCLEOTIDE SEQUENCE [LARGE SCALE GENOMIC DNA]</scope>
    <source>
        <strain evidence="4 5">QX-2</strain>
    </source>
</reference>
<proteinExistence type="predicted"/>